<organism evidence="3">
    <name type="scientific">Opuntia streptacantha</name>
    <name type="common">Prickly pear cactus</name>
    <name type="synonym">Opuntia cardona</name>
    <dbReference type="NCBI Taxonomy" id="393608"/>
    <lineage>
        <taxon>Eukaryota</taxon>
        <taxon>Viridiplantae</taxon>
        <taxon>Streptophyta</taxon>
        <taxon>Embryophyta</taxon>
        <taxon>Tracheophyta</taxon>
        <taxon>Spermatophyta</taxon>
        <taxon>Magnoliopsida</taxon>
        <taxon>eudicotyledons</taxon>
        <taxon>Gunneridae</taxon>
        <taxon>Pentapetalae</taxon>
        <taxon>Caryophyllales</taxon>
        <taxon>Cactineae</taxon>
        <taxon>Cactaceae</taxon>
        <taxon>Opuntioideae</taxon>
        <taxon>Opuntia</taxon>
    </lineage>
</organism>
<protein>
    <recommendedName>
        <fullName evidence="2">RNase H type-1 domain-containing protein</fullName>
    </recommendedName>
</protein>
<dbReference type="InterPro" id="IPR036397">
    <property type="entry name" value="RNaseH_sf"/>
</dbReference>
<name>A0A7C9AZ33_OPUST</name>
<feature type="transmembrane region" description="Helical" evidence="1">
    <location>
        <begin position="20"/>
        <end position="42"/>
    </location>
</feature>
<dbReference type="SUPFAM" id="SSF53098">
    <property type="entry name" value="Ribonuclease H-like"/>
    <property type="match status" value="1"/>
</dbReference>
<keyword evidence="1" id="KW-0812">Transmembrane</keyword>
<dbReference type="PANTHER" id="PTHR47723:SF23">
    <property type="entry name" value="REVERSE TRANSCRIPTASE-LIKE PROTEIN"/>
    <property type="match status" value="1"/>
</dbReference>
<dbReference type="PANTHER" id="PTHR47723">
    <property type="entry name" value="OS05G0353850 PROTEIN"/>
    <property type="match status" value="1"/>
</dbReference>
<feature type="transmembrane region" description="Helical" evidence="1">
    <location>
        <begin position="62"/>
        <end position="86"/>
    </location>
</feature>
<proteinExistence type="predicted"/>
<dbReference type="AlphaFoldDB" id="A0A7C9AZ33"/>
<reference evidence="3" key="2">
    <citation type="submission" date="2020-07" db="EMBL/GenBank/DDBJ databases">
        <authorList>
            <person name="Vera ALvarez R."/>
            <person name="Arias-Moreno D.M."/>
            <person name="Jimenez-Jacinto V."/>
            <person name="Jimenez-Bremont J.F."/>
            <person name="Swaminathan K."/>
            <person name="Moose S.P."/>
            <person name="Guerrero-Gonzalez M.L."/>
            <person name="Marino-Ramirez L."/>
            <person name="Landsman D."/>
            <person name="Rodriguez-Kessler M."/>
            <person name="Delgado-Sanchez P."/>
        </authorList>
    </citation>
    <scope>NUCLEOTIDE SEQUENCE</scope>
    <source>
        <tissue evidence="3">Cladode</tissue>
    </source>
</reference>
<dbReference type="InterPro" id="IPR044730">
    <property type="entry name" value="RNase_H-like_dom_plant"/>
</dbReference>
<feature type="domain" description="RNase H type-1" evidence="2">
    <location>
        <begin position="109"/>
        <end position="244"/>
    </location>
</feature>
<evidence type="ECO:0000313" key="3">
    <source>
        <dbReference type="EMBL" id="MBA4678013.1"/>
    </source>
</evidence>
<dbReference type="Pfam" id="PF13456">
    <property type="entry name" value="RVT_3"/>
    <property type="match status" value="1"/>
</dbReference>
<sequence length="282" mass="31578">MRATRGGTSRCHSCKYFHPIFSYSEDFLLFTLIMCVFSFIPYNPSLVTKEGDENGRGIKPGMLAVGIAIISSCFGWVFVSQLVVVLRPSIALHHVDDGEKGGNFYTLSFDGCDIPQKQKGGAGCIIRDEKGDLVVAAAYNLDHRYPHCNVAIVEAIALASGLRLAKTHNIRLDLIEGDNQEVINLVRGLGHQVTGRRRRQEPNVLSSILKEITEALWKQRALSPTLLIEQIPREENKVADKLATIGSKFESKEFNFCETYTTYEDLPEQVATLIREDKKTWM</sequence>
<accession>A0A7C9AZ33</accession>
<evidence type="ECO:0000259" key="2">
    <source>
        <dbReference type="Pfam" id="PF13456"/>
    </source>
</evidence>
<evidence type="ECO:0000256" key="1">
    <source>
        <dbReference type="SAM" id="Phobius"/>
    </source>
</evidence>
<dbReference type="CDD" id="cd06222">
    <property type="entry name" value="RNase_H_like"/>
    <property type="match status" value="1"/>
</dbReference>
<dbReference type="Gene3D" id="3.30.420.10">
    <property type="entry name" value="Ribonuclease H-like superfamily/Ribonuclease H"/>
    <property type="match status" value="1"/>
</dbReference>
<dbReference type="InterPro" id="IPR053151">
    <property type="entry name" value="RNase_H-like"/>
</dbReference>
<dbReference type="EMBL" id="GISG01277219">
    <property type="protein sequence ID" value="MBA4678013.1"/>
    <property type="molecule type" value="Transcribed_RNA"/>
</dbReference>
<dbReference type="InterPro" id="IPR002156">
    <property type="entry name" value="RNaseH_domain"/>
</dbReference>
<reference evidence="3" key="1">
    <citation type="journal article" date="2013" name="J. Plant Res.">
        <title>Effect of fungi and light on seed germination of three Opuntia species from semiarid lands of central Mexico.</title>
        <authorList>
            <person name="Delgado-Sanchez P."/>
            <person name="Jimenez-Bremont J.F."/>
            <person name="Guerrero-Gonzalez Mde L."/>
            <person name="Flores J."/>
        </authorList>
    </citation>
    <scope>NUCLEOTIDE SEQUENCE</scope>
    <source>
        <tissue evidence="3">Cladode</tissue>
    </source>
</reference>
<dbReference type="GO" id="GO:0004523">
    <property type="term" value="F:RNA-DNA hybrid ribonuclease activity"/>
    <property type="evidence" value="ECO:0007669"/>
    <property type="project" value="InterPro"/>
</dbReference>
<dbReference type="GO" id="GO:0003676">
    <property type="term" value="F:nucleic acid binding"/>
    <property type="evidence" value="ECO:0007669"/>
    <property type="project" value="InterPro"/>
</dbReference>
<keyword evidence="1" id="KW-0472">Membrane</keyword>
<dbReference type="InterPro" id="IPR012337">
    <property type="entry name" value="RNaseH-like_sf"/>
</dbReference>
<keyword evidence="1" id="KW-1133">Transmembrane helix</keyword>